<dbReference type="SUPFAM" id="SSF103473">
    <property type="entry name" value="MFS general substrate transporter"/>
    <property type="match status" value="1"/>
</dbReference>
<feature type="transmembrane region" description="Helical" evidence="6">
    <location>
        <begin position="20"/>
        <end position="42"/>
    </location>
</feature>
<dbReference type="PANTHER" id="PTHR23513:SF11">
    <property type="entry name" value="STAPHYLOFERRIN A TRANSPORTER"/>
    <property type="match status" value="1"/>
</dbReference>
<feature type="transmembrane region" description="Helical" evidence="6">
    <location>
        <begin position="266"/>
        <end position="286"/>
    </location>
</feature>
<feature type="transmembrane region" description="Helical" evidence="6">
    <location>
        <begin position="108"/>
        <end position="127"/>
    </location>
</feature>
<feature type="transmembrane region" description="Helical" evidence="6">
    <location>
        <begin position="85"/>
        <end position="102"/>
    </location>
</feature>
<dbReference type="GO" id="GO:0022857">
    <property type="term" value="F:transmembrane transporter activity"/>
    <property type="evidence" value="ECO:0007669"/>
    <property type="project" value="InterPro"/>
</dbReference>
<comment type="subcellular location">
    <subcellularLocation>
        <location evidence="1">Cell membrane</location>
        <topology evidence="1">Multi-pass membrane protein</topology>
    </subcellularLocation>
</comment>
<feature type="transmembrane region" description="Helical" evidence="6">
    <location>
        <begin position="298"/>
        <end position="316"/>
    </location>
</feature>
<dbReference type="PANTHER" id="PTHR23513">
    <property type="entry name" value="INTEGRAL MEMBRANE EFFLUX PROTEIN-RELATED"/>
    <property type="match status" value="1"/>
</dbReference>
<dbReference type="Proteomes" id="UP001161160">
    <property type="component" value="Unassembled WGS sequence"/>
</dbReference>
<evidence type="ECO:0000256" key="1">
    <source>
        <dbReference type="ARBA" id="ARBA00004651"/>
    </source>
</evidence>
<accession>A0AA43MAU7</accession>
<evidence type="ECO:0000259" key="7">
    <source>
        <dbReference type="PROSITE" id="PS50850"/>
    </source>
</evidence>
<name>A0AA43MAU7_9BURK</name>
<dbReference type="InterPro" id="IPR011701">
    <property type="entry name" value="MFS"/>
</dbReference>
<evidence type="ECO:0000256" key="5">
    <source>
        <dbReference type="ARBA" id="ARBA00023136"/>
    </source>
</evidence>
<dbReference type="InterPro" id="IPR036259">
    <property type="entry name" value="MFS_trans_sf"/>
</dbReference>
<keyword evidence="2" id="KW-1003">Cell membrane</keyword>
<dbReference type="EMBL" id="JARXYA010000008">
    <property type="protein sequence ID" value="MDH6504422.1"/>
    <property type="molecule type" value="Genomic_DNA"/>
</dbReference>
<dbReference type="GO" id="GO:0005886">
    <property type="term" value="C:plasma membrane"/>
    <property type="evidence" value="ECO:0007669"/>
    <property type="project" value="UniProtKB-SubCell"/>
</dbReference>
<comment type="caution">
    <text evidence="8">The sequence shown here is derived from an EMBL/GenBank/DDBJ whole genome shotgun (WGS) entry which is preliminary data.</text>
</comment>
<evidence type="ECO:0000256" key="2">
    <source>
        <dbReference type="ARBA" id="ARBA00022475"/>
    </source>
</evidence>
<keyword evidence="4 6" id="KW-1133">Transmembrane helix</keyword>
<evidence type="ECO:0000256" key="6">
    <source>
        <dbReference type="SAM" id="Phobius"/>
    </source>
</evidence>
<keyword evidence="3 6" id="KW-0812">Transmembrane</keyword>
<organism evidence="8 9">
    <name type="scientific">Polynucleobacter sphagniphilus</name>
    <dbReference type="NCBI Taxonomy" id="1743169"/>
    <lineage>
        <taxon>Bacteria</taxon>
        <taxon>Pseudomonadati</taxon>
        <taxon>Pseudomonadota</taxon>
        <taxon>Betaproteobacteria</taxon>
        <taxon>Burkholderiales</taxon>
        <taxon>Burkholderiaceae</taxon>
        <taxon>Polynucleobacter</taxon>
    </lineage>
</organism>
<dbReference type="Gene3D" id="1.20.1250.20">
    <property type="entry name" value="MFS general substrate transporter like domains"/>
    <property type="match status" value="1"/>
</dbReference>
<feature type="transmembrane region" description="Helical" evidence="6">
    <location>
        <begin position="357"/>
        <end position="379"/>
    </location>
</feature>
<evidence type="ECO:0000256" key="3">
    <source>
        <dbReference type="ARBA" id="ARBA00022692"/>
    </source>
</evidence>
<proteinExistence type="predicted"/>
<sequence length="411" mass="44675">MSTTHPPSFAALRIPAYRFLISAFLLTMMADNIEHVISYWMMFQQFHSPELGGFAVISHWLPYLVFSVPAGALADRFDPRRLIQIGMLMFMFCSLAWGYFFLTDSLQLWEAMALLVLHGCSGVLWMTSTQIILYDVVGKSNLPSGIRLLATARYLGLLVGPAVGALMMLGLGPKVGIILNACFYLPNLIWLMNAPCGPKFRDSPIAPPRAFKGFKDIFITAQEIAHEHKITSMILLAGASSFFIGNSYQAQMPGFAQDLGHGDPGILYSTLLAADAAGALLAGLLLESRGGILKTSPITAIGLAVLWCASLLCFALSEQYLLAILCLFIGGFFELSFNSMAQTIVQLNAPLEIRGRVIGLFNMSALGMRAGAGITVGLLGGMIGIHWSLAISATCLIAVSSTLYWRFKHKF</sequence>
<dbReference type="PROSITE" id="PS50850">
    <property type="entry name" value="MFS"/>
    <property type="match status" value="1"/>
</dbReference>
<feature type="transmembrane region" description="Helical" evidence="6">
    <location>
        <begin position="148"/>
        <end position="169"/>
    </location>
</feature>
<dbReference type="InterPro" id="IPR020846">
    <property type="entry name" value="MFS_dom"/>
</dbReference>
<dbReference type="Pfam" id="PF07690">
    <property type="entry name" value="MFS_1"/>
    <property type="match status" value="1"/>
</dbReference>
<feature type="transmembrane region" description="Helical" evidence="6">
    <location>
        <begin position="230"/>
        <end position="246"/>
    </location>
</feature>
<protein>
    <submittedName>
        <fullName evidence="8">MFS family permease</fullName>
    </submittedName>
</protein>
<feature type="transmembrane region" description="Helical" evidence="6">
    <location>
        <begin position="175"/>
        <end position="192"/>
    </location>
</feature>
<evidence type="ECO:0000313" key="8">
    <source>
        <dbReference type="EMBL" id="MDH6504422.1"/>
    </source>
</evidence>
<feature type="transmembrane region" description="Helical" evidence="6">
    <location>
        <begin position="322"/>
        <end position="345"/>
    </location>
</feature>
<dbReference type="RefSeq" id="WP_076023564.1">
    <property type="nucleotide sequence ID" value="NZ_JARXVV010000010.1"/>
</dbReference>
<feature type="transmembrane region" description="Helical" evidence="6">
    <location>
        <begin position="385"/>
        <end position="405"/>
    </location>
</feature>
<keyword evidence="9" id="KW-1185">Reference proteome</keyword>
<feature type="transmembrane region" description="Helical" evidence="6">
    <location>
        <begin position="54"/>
        <end position="73"/>
    </location>
</feature>
<evidence type="ECO:0000256" key="4">
    <source>
        <dbReference type="ARBA" id="ARBA00022989"/>
    </source>
</evidence>
<reference evidence="8" key="1">
    <citation type="submission" date="2023-04" db="EMBL/GenBank/DDBJ databases">
        <title>Genome Encyclopedia of Bacteria and Archaea VI: Functional Genomics of Type Strains.</title>
        <authorList>
            <person name="Whitman W."/>
        </authorList>
    </citation>
    <scope>NUCLEOTIDE SEQUENCE</scope>
    <source>
        <strain evidence="8">Enz.4-51</strain>
    </source>
</reference>
<evidence type="ECO:0000313" key="9">
    <source>
        <dbReference type="Proteomes" id="UP001161160"/>
    </source>
</evidence>
<gene>
    <name evidence="8" type="ORF">M2127_001742</name>
</gene>
<dbReference type="CDD" id="cd06173">
    <property type="entry name" value="MFS_MefA_like"/>
    <property type="match status" value="1"/>
</dbReference>
<keyword evidence="5 6" id="KW-0472">Membrane</keyword>
<dbReference type="AlphaFoldDB" id="A0AA43MAU7"/>
<feature type="domain" description="Major facilitator superfamily (MFS) profile" evidence="7">
    <location>
        <begin position="11"/>
        <end position="410"/>
    </location>
</feature>